<sequence length="235" mass="25675">MMKSLCITVCTIACLPFKASTTPETGTSTVPRGHLKLSIQACDSPNSGTVSQINLSAKHGHYEYSCTVNGLDRNDHGSCIVDRGRYIDHSLYHSELDYLAVTHDSIDSLCITNLTVSAVKLDTQDVPFEVKGMNEFCLNLCDAKGLTTRVSIIADAKGQCEQWQSQPTENAFGVLQAKQAEFGQLWLGGHSKATYVKAAFNPLSDHWTSPYSEGLITALKNNSDTDLCRAHTRTL</sequence>
<accession>A0AA41WBD3</accession>
<dbReference type="RefSeq" id="WP_251262729.1">
    <property type="nucleotide sequence ID" value="NZ_JAMQGP010000009.1"/>
</dbReference>
<organism evidence="1 2">
    <name type="scientific">Echinimonas agarilytica</name>
    <dbReference type="NCBI Taxonomy" id="1215918"/>
    <lineage>
        <taxon>Bacteria</taxon>
        <taxon>Pseudomonadati</taxon>
        <taxon>Pseudomonadota</taxon>
        <taxon>Gammaproteobacteria</taxon>
        <taxon>Alteromonadales</taxon>
        <taxon>Echinimonadaceae</taxon>
        <taxon>Echinimonas</taxon>
    </lineage>
</organism>
<proteinExistence type="predicted"/>
<gene>
    <name evidence="1" type="ORF">NAF29_16480</name>
</gene>
<dbReference type="AlphaFoldDB" id="A0AA41WBD3"/>
<comment type="caution">
    <text evidence="1">The sequence shown here is derived from an EMBL/GenBank/DDBJ whole genome shotgun (WGS) entry which is preliminary data.</text>
</comment>
<reference evidence="1 2" key="1">
    <citation type="journal article" date="2013" name="Antonie Van Leeuwenhoek">
        <title>Echinimonas agarilytica gen. nov., sp. nov., a new gammaproteobacterium isolated from the sea urchin Strongylocentrotus intermedius.</title>
        <authorList>
            <person name="Nedashkovskaya O.I."/>
            <person name="Stenkova A.M."/>
            <person name="Zhukova N.V."/>
            <person name="Van Trappen S."/>
            <person name="Lee J.S."/>
            <person name="Kim S.B."/>
        </authorList>
    </citation>
    <scope>NUCLEOTIDE SEQUENCE [LARGE SCALE GENOMIC DNA]</scope>
    <source>
        <strain evidence="1 2">KMM 6351</strain>
    </source>
</reference>
<dbReference type="Proteomes" id="UP001165393">
    <property type="component" value="Unassembled WGS sequence"/>
</dbReference>
<name>A0AA41WBD3_9GAMM</name>
<protein>
    <submittedName>
        <fullName evidence="1">Uncharacterized protein</fullName>
    </submittedName>
</protein>
<evidence type="ECO:0000313" key="2">
    <source>
        <dbReference type="Proteomes" id="UP001165393"/>
    </source>
</evidence>
<evidence type="ECO:0000313" key="1">
    <source>
        <dbReference type="EMBL" id="MCM2681246.1"/>
    </source>
</evidence>
<dbReference type="EMBL" id="JAMQGP010000009">
    <property type="protein sequence ID" value="MCM2681246.1"/>
    <property type="molecule type" value="Genomic_DNA"/>
</dbReference>
<keyword evidence="2" id="KW-1185">Reference proteome</keyword>